<dbReference type="GO" id="GO:0005886">
    <property type="term" value="C:plasma membrane"/>
    <property type="evidence" value="ECO:0007669"/>
    <property type="project" value="TreeGrafter"/>
</dbReference>
<dbReference type="SMART" id="SM00408">
    <property type="entry name" value="IGc2"/>
    <property type="match status" value="1"/>
</dbReference>
<dbReference type="FunCoup" id="A0A6P7YV13">
    <property type="interactions" value="1006"/>
</dbReference>
<feature type="compositionally biased region" description="Polar residues" evidence="9">
    <location>
        <begin position="527"/>
        <end position="541"/>
    </location>
</feature>
<gene>
    <name evidence="14" type="primary">LOC115475504</name>
</gene>
<keyword evidence="3" id="KW-0430">Lectin</keyword>
<evidence type="ECO:0000313" key="14">
    <source>
        <dbReference type="RefSeq" id="XP_030067110.1"/>
    </source>
</evidence>
<evidence type="ECO:0000313" key="13">
    <source>
        <dbReference type="Proteomes" id="UP000515156"/>
    </source>
</evidence>
<dbReference type="InterPro" id="IPR003599">
    <property type="entry name" value="Ig_sub"/>
</dbReference>
<dbReference type="InterPro" id="IPR013783">
    <property type="entry name" value="Ig-like_fold"/>
</dbReference>
<evidence type="ECO:0000256" key="9">
    <source>
        <dbReference type="SAM" id="MobiDB-lite"/>
    </source>
</evidence>
<dbReference type="InterPro" id="IPR036179">
    <property type="entry name" value="Ig-like_dom_sf"/>
</dbReference>
<dbReference type="Proteomes" id="UP000515156">
    <property type="component" value="Chromosome 8"/>
</dbReference>
<name>A0A6P7YV13_9AMPH</name>
<evidence type="ECO:0000256" key="5">
    <source>
        <dbReference type="ARBA" id="ARBA00022989"/>
    </source>
</evidence>
<dbReference type="InterPro" id="IPR013162">
    <property type="entry name" value="CD80_C2-set"/>
</dbReference>
<dbReference type="CDD" id="cd00096">
    <property type="entry name" value="Ig"/>
    <property type="match status" value="1"/>
</dbReference>
<evidence type="ECO:0000256" key="4">
    <source>
        <dbReference type="ARBA" id="ARBA00022889"/>
    </source>
</evidence>
<dbReference type="InterPro" id="IPR003598">
    <property type="entry name" value="Ig_sub2"/>
</dbReference>
<evidence type="ECO:0000256" key="7">
    <source>
        <dbReference type="ARBA" id="ARBA00023157"/>
    </source>
</evidence>
<dbReference type="SMART" id="SM00409">
    <property type="entry name" value="IG"/>
    <property type="match status" value="3"/>
</dbReference>
<dbReference type="OrthoDB" id="10012075at2759"/>
<evidence type="ECO:0000256" key="3">
    <source>
        <dbReference type="ARBA" id="ARBA00022734"/>
    </source>
</evidence>
<keyword evidence="4" id="KW-0130">Cell adhesion</keyword>
<keyword evidence="2 10" id="KW-0812">Transmembrane</keyword>
<dbReference type="InterPro" id="IPR007110">
    <property type="entry name" value="Ig-like_dom"/>
</dbReference>
<evidence type="ECO:0000256" key="2">
    <source>
        <dbReference type="ARBA" id="ARBA00022692"/>
    </source>
</evidence>
<keyword evidence="5 10" id="KW-1133">Transmembrane helix</keyword>
<dbReference type="PANTHER" id="PTHR12035:SF125">
    <property type="entry name" value="SIALIC ACID-BINDING IG-LIKE LECTIN 5"/>
    <property type="match status" value="1"/>
</dbReference>
<feature type="domain" description="Ig-like" evidence="12">
    <location>
        <begin position="138"/>
        <end position="241"/>
    </location>
</feature>
<dbReference type="Pfam" id="PF13927">
    <property type="entry name" value="Ig_3"/>
    <property type="match status" value="1"/>
</dbReference>
<dbReference type="KEGG" id="muo:115475504"/>
<evidence type="ECO:0000259" key="12">
    <source>
        <dbReference type="PROSITE" id="PS50835"/>
    </source>
</evidence>
<evidence type="ECO:0000256" key="1">
    <source>
        <dbReference type="ARBA" id="ARBA00004479"/>
    </source>
</evidence>
<evidence type="ECO:0000256" key="11">
    <source>
        <dbReference type="SAM" id="SignalP"/>
    </source>
</evidence>
<dbReference type="Pfam" id="PF08205">
    <property type="entry name" value="C2-set_2"/>
    <property type="match status" value="1"/>
</dbReference>
<keyword evidence="6 10" id="KW-0472">Membrane</keyword>
<feature type="transmembrane region" description="Helical" evidence="10">
    <location>
        <begin position="458"/>
        <end position="482"/>
    </location>
</feature>
<feature type="region of interest" description="Disordered" evidence="9">
    <location>
        <begin position="518"/>
        <end position="541"/>
    </location>
</feature>
<dbReference type="SUPFAM" id="SSF48726">
    <property type="entry name" value="Immunoglobulin"/>
    <property type="match status" value="3"/>
</dbReference>
<evidence type="ECO:0000256" key="6">
    <source>
        <dbReference type="ARBA" id="ARBA00023136"/>
    </source>
</evidence>
<dbReference type="GO" id="GO:0007155">
    <property type="term" value="P:cell adhesion"/>
    <property type="evidence" value="ECO:0007669"/>
    <property type="project" value="UniProtKB-KW"/>
</dbReference>
<dbReference type="GO" id="GO:0033691">
    <property type="term" value="F:sialic acid binding"/>
    <property type="evidence" value="ECO:0007669"/>
    <property type="project" value="TreeGrafter"/>
</dbReference>
<comment type="similarity">
    <text evidence="8">Belongs to the immunoglobulin superfamily. SIGLEC (sialic acid binding Ig-like lectin) family.</text>
</comment>
<comment type="subcellular location">
    <subcellularLocation>
        <location evidence="1">Membrane</location>
        <topology evidence="1">Single-pass type I membrane protein</topology>
    </subcellularLocation>
</comment>
<keyword evidence="7" id="KW-1015">Disulfide bond</keyword>
<dbReference type="PROSITE" id="PS50835">
    <property type="entry name" value="IG_LIKE"/>
    <property type="match status" value="2"/>
</dbReference>
<dbReference type="InParanoid" id="A0A6P7YV13"/>
<proteinExistence type="inferred from homology"/>
<sequence length="581" mass="63887">MKTAGLLLLAVMWEGILCQKKSDFVVTANKSVTVQEGLCVLIPCNFTFKATEILGNYAGGFWFIEGANIDIDNPVASNKYWLVSEKTRGRFKLVGDIWNRDCTLRIDDAMKKDHGKYFFRIKGESFSYSYKMKSSTEPFVNVTDLWEHPELCPSAELVAGTPVNITCTAPGRCSGTPPRITWTGTLNTAHSTRNTQSMNRDGTVTHASMISFIPSIGDQNKTLTCKVYYPVVEQSTNTTLSLNVQYPPGTPEISVIVFDGEGSSMEFQNQTSVEVQERSSLKLLCSVDSNPPSNVTWRRQDSVIGPEATRNNTLELTISQIHTNENGKYWCVATNEHNTSESHVNIIVEFGPRSGDGNNATCNSDPHQTKCSCVIQSNPPPVMWWLINKELVTGNYSNGTLNVSSITHGHTGTSTLTLYDSESSRSQIACISSNKHGAIFVGLTQSPENKETKPLSSVMIQGGLGGAAIMAVVILMILLLAFGVRKMRKGNKSAVGEERIMNEDNLIYAVVEDNRIQSPSEAAEKTAATSPTAMNSSVNAPRQVNENGDEFLYYANIDFSKLNPRSRPPAQHTEYSEVKLK</sequence>
<feature type="chain" id="PRO_5028221256" evidence="11">
    <location>
        <begin position="19"/>
        <end position="581"/>
    </location>
</feature>
<organism evidence="13 14">
    <name type="scientific">Microcaecilia unicolor</name>
    <dbReference type="NCBI Taxonomy" id="1415580"/>
    <lineage>
        <taxon>Eukaryota</taxon>
        <taxon>Metazoa</taxon>
        <taxon>Chordata</taxon>
        <taxon>Craniata</taxon>
        <taxon>Vertebrata</taxon>
        <taxon>Euteleostomi</taxon>
        <taxon>Amphibia</taxon>
        <taxon>Gymnophiona</taxon>
        <taxon>Siphonopidae</taxon>
        <taxon>Microcaecilia</taxon>
    </lineage>
</organism>
<evidence type="ECO:0000256" key="8">
    <source>
        <dbReference type="ARBA" id="ARBA00038361"/>
    </source>
</evidence>
<feature type="domain" description="Ig-like" evidence="12">
    <location>
        <begin position="251"/>
        <end position="347"/>
    </location>
</feature>
<keyword evidence="13" id="KW-1185">Reference proteome</keyword>
<dbReference type="InterPro" id="IPR051036">
    <property type="entry name" value="SIGLEC"/>
</dbReference>
<dbReference type="RefSeq" id="XP_030067110.1">
    <property type="nucleotide sequence ID" value="XM_030211250.1"/>
</dbReference>
<reference evidence="14" key="1">
    <citation type="submission" date="2025-08" db="UniProtKB">
        <authorList>
            <consortium name="RefSeq"/>
        </authorList>
    </citation>
    <scope>IDENTIFICATION</scope>
</reference>
<protein>
    <submittedName>
        <fullName evidence="14">Sialic acid-binding Ig-like lectin 13</fullName>
    </submittedName>
</protein>
<evidence type="ECO:0000256" key="10">
    <source>
        <dbReference type="SAM" id="Phobius"/>
    </source>
</evidence>
<dbReference type="GO" id="GO:0030246">
    <property type="term" value="F:carbohydrate binding"/>
    <property type="evidence" value="ECO:0007669"/>
    <property type="project" value="UniProtKB-KW"/>
</dbReference>
<keyword evidence="11" id="KW-0732">Signal</keyword>
<dbReference type="PANTHER" id="PTHR12035">
    <property type="entry name" value="SIALIC ACID BINDING IMMUNOGLOBULIN-LIKE LECTIN"/>
    <property type="match status" value="1"/>
</dbReference>
<dbReference type="Gene3D" id="2.60.40.10">
    <property type="entry name" value="Immunoglobulins"/>
    <property type="match status" value="4"/>
</dbReference>
<dbReference type="GeneID" id="115475504"/>
<accession>A0A6P7YV13</accession>
<feature type="signal peptide" evidence="11">
    <location>
        <begin position="1"/>
        <end position="18"/>
    </location>
</feature>
<dbReference type="AlphaFoldDB" id="A0A6P7YV13"/>